<dbReference type="PANTHER" id="PTHR43226:SF1">
    <property type="entry name" value="XAA-PRO DIPEPTIDASE"/>
    <property type="match status" value="1"/>
</dbReference>
<evidence type="ECO:0000256" key="3">
    <source>
        <dbReference type="ARBA" id="ARBA00022723"/>
    </source>
</evidence>
<proteinExistence type="inferred from homology"/>
<dbReference type="Pfam" id="PF05195">
    <property type="entry name" value="AMP_N"/>
    <property type="match status" value="1"/>
</dbReference>
<dbReference type="STRING" id="703135.A0A2A9NLF5"/>
<dbReference type="EMBL" id="KZ302037">
    <property type="protein sequence ID" value="PFH49151.1"/>
    <property type="molecule type" value="Genomic_DNA"/>
</dbReference>
<reference evidence="8 9" key="1">
    <citation type="submission" date="2014-02" db="EMBL/GenBank/DDBJ databases">
        <title>Transposable element dynamics among asymbiotic and ectomycorrhizal Amanita fungi.</title>
        <authorList>
            <consortium name="DOE Joint Genome Institute"/>
            <person name="Hess J."/>
            <person name="Skrede I."/>
            <person name="Wolfe B."/>
            <person name="LaButti K."/>
            <person name="Ohm R.A."/>
            <person name="Grigoriev I.V."/>
            <person name="Pringle A."/>
        </authorList>
    </citation>
    <scope>NUCLEOTIDE SEQUENCE [LARGE SCALE GENOMIC DNA]</scope>
    <source>
        <strain evidence="8 9">SKay4041</strain>
    </source>
</reference>
<protein>
    <recommendedName>
        <fullName evidence="7">Aminopeptidase P N-terminal domain-containing protein</fullName>
    </recommendedName>
</protein>
<evidence type="ECO:0000256" key="4">
    <source>
        <dbReference type="ARBA" id="ARBA00022801"/>
    </source>
</evidence>
<dbReference type="SUPFAM" id="SSF53092">
    <property type="entry name" value="Creatinase/prolidase N-terminal domain"/>
    <property type="match status" value="1"/>
</dbReference>
<dbReference type="Gene3D" id="3.40.350.10">
    <property type="entry name" value="Creatinase/prolidase N-terminal domain"/>
    <property type="match status" value="1"/>
</dbReference>
<dbReference type="AlphaFoldDB" id="A0A2A9NLF5"/>
<dbReference type="InterPro" id="IPR001131">
    <property type="entry name" value="Peptidase_M24B_aminopep-P_CS"/>
</dbReference>
<evidence type="ECO:0000259" key="7">
    <source>
        <dbReference type="SMART" id="SM01011"/>
    </source>
</evidence>
<dbReference type="InterPro" id="IPR052433">
    <property type="entry name" value="X-Pro_dipept-like"/>
</dbReference>
<dbReference type="InterPro" id="IPR007865">
    <property type="entry name" value="Aminopep_P_N"/>
</dbReference>
<dbReference type="PROSITE" id="PS00491">
    <property type="entry name" value="PROLINE_PEPTIDASE"/>
    <property type="match status" value="1"/>
</dbReference>
<evidence type="ECO:0000313" key="9">
    <source>
        <dbReference type="Proteomes" id="UP000242287"/>
    </source>
</evidence>
<dbReference type="SUPFAM" id="SSF55920">
    <property type="entry name" value="Creatinase/aminopeptidase"/>
    <property type="match status" value="1"/>
</dbReference>
<dbReference type="GO" id="GO:0006508">
    <property type="term" value="P:proteolysis"/>
    <property type="evidence" value="ECO:0007669"/>
    <property type="project" value="TreeGrafter"/>
</dbReference>
<evidence type="ECO:0000256" key="1">
    <source>
        <dbReference type="ARBA" id="ARBA00001936"/>
    </source>
</evidence>
<evidence type="ECO:0000256" key="2">
    <source>
        <dbReference type="ARBA" id="ARBA00008766"/>
    </source>
</evidence>
<keyword evidence="9" id="KW-1185">Reference proteome</keyword>
<comment type="cofactor">
    <cofactor evidence="1">
        <name>Mn(2+)</name>
        <dbReference type="ChEBI" id="CHEBI:29035"/>
    </cofactor>
</comment>
<organism evidence="8 9">
    <name type="scientific">Amanita thiersii Skay4041</name>
    <dbReference type="NCBI Taxonomy" id="703135"/>
    <lineage>
        <taxon>Eukaryota</taxon>
        <taxon>Fungi</taxon>
        <taxon>Dikarya</taxon>
        <taxon>Basidiomycota</taxon>
        <taxon>Agaricomycotina</taxon>
        <taxon>Agaricomycetes</taxon>
        <taxon>Agaricomycetidae</taxon>
        <taxon>Agaricales</taxon>
        <taxon>Pluteineae</taxon>
        <taxon>Amanitaceae</taxon>
        <taxon>Amanita</taxon>
    </lineage>
</organism>
<evidence type="ECO:0000256" key="6">
    <source>
        <dbReference type="RuleBase" id="RU000590"/>
    </source>
</evidence>
<sequence>MMYPARKHIIKTFEALNKILPLTQGSKPQIILLAGEATGYRHDTDRELAFRQESNFYYLTGCSVPSSLLLVACPLGTSLTQNLTSDLFIPKAEIADLMWSVPPPSVEAAKGTHDVTRVQQTSALAAAIDTLIKTFPGAIVHILPKQPSAFPVLPEEYLRPFLTFGKEQGVEVSDTYLLSALQTARITKDEAEIALIRKANEISSRAHEVVMRVLGKAVKGKIEKGQVTGVDRPLLPGEWLIEREAEAEAIFVASCRREGAVHQAYLPIVAASTRASVLHYCCNDKEFAWGPVKPHDHQNKNNLSRDSNKDLNPQVLLIDAGCEWDCYASDITRTMPVGNGGKFSPEARAIYELVLEMQKESFNIIKVGLHWDMVQMVCHQTLVKGFQRLGIFKSPNSPGSGSWNSEESILASGVSSAFFPHGVGHSLGMDVHDIPGASQPDNNSTIPTIPLSHTSFFTYLRLRLPLQAGMVVTVEPGIYFSHHLLASVRGSKHINHDVLKRYESVGGVRIEDVVLITETGCENLTTVRSDTDWVEAVCSGDV</sequence>
<keyword evidence="4" id="KW-0378">Hydrolase</keyword>
<evidence type="ECO:0000313" key="8">
    <source>
        <dbReference type="EMBL" id="PFH49151.1"/>
    </source>
</evidence>
<keyword evidence="3 6" id="KW-0479">Metal-binding</keyword>
<dbReference type="Proteomes" id="UP000242287">
    <property type="component" value="Unassembled WGS sequence"/>
</dbReference>
<keyword evidence="5" id="KW-0464">Manganese</keyword>
<dbReference type="GO" id="GO:0070006">
    <property type="term" value="F:metalloaminopeptidase activity"/>
    <property type="evidence" value="ECO:0007669"/>
    <property type="project" value="InterPro"/>
</dbReference>
<dbReference type="OrthoDB" id="10261878at2759"/>
<dbReference type="Pfam" id="PF00557">
    <property type="entry name" value="Peptidase_M24"/>
    <property type="match status" value="1"/>
</dbReference>
<gene>
    <name evidence="8" type="ORF">AMATHDRAFT_76332</name>
</gene>
<dbReference type="CDD" id="cd01087">
    <property type="entry name" value="Prolidase"/>
    <property type="match status" value="1"/>
</dbReference>
<comment type="similarity">
    <text evidence="2 6">Belongs to the peptidase M24B family.</text>
</comment>
<dbReference type="GO" id="GO:0030145">
    <property type="term" value="F:manganese ion binding"/>
    <property type="evidence" value="ECO:0007669"/>
    <property type="project" value="InterPro"/>
</dbReference>
<accession>A0A2A9NLF5</accession>
<dbReference type="PANTHER" id="PTHR43226">
    <property type="entry name" value="XAA-PRO AMINOPEPTIDASE 3"/>
    <property type="match status" value="1"/>
</dbReference>
<name>A0A2A9NLF5_9AGAR</name>
<evidence type="ECO:0000256" key="5">
    <source>
        <dbReference type="ARBA" id="ARBA00023211"/>
    </source>
</evidence>
<dbReference type="InterPro" id="IPR000994">
    <property type="entry name" value="Pept_M24"/>
</dbReference>
<dbReference type="InterPro" id="IPR029149">
    <property type="entry name" value="Creatin/AminoP/Spt16_N"/>
</dbReference>
<dbReference type="InterPro" id="IPR036005">
    <property type="entry name" value="Creatinase/aminopeptidase-like"/>
</dbReference>
<dbReference type="SMART" id="SM01011">
    <property type="entry name" value="AMP_N"/>
    <property type="match status" value="1"/>
</dbReference>
<feature type="domain" description="Aminopeptidase P N-terminal" evidence="7">
    <location>
        <begin position="3"/>
        <end position="150"/>
    </location>
</feature>
<dbReference type="Gene3D" id="3.90.230.10">
    <property type="entry name" value="Creatinase/methionine aminopeptidase superfamily"/>
    <property type="match status" value="1"/>
</dbReference>